<name>A0ABW3JFP5_9FLAO</name>
<keyword evidence="3" id="KW-0808">Transferase</keyword>
<dbReference type="GO" id="GO:0016757">
    <property type="term" value="F:glycosyltransferase activity"/>
    <property type="evidence" value="ECO:0007669"/>
    <property type="project" value="UniProtKB-KW"/>
</dbReference>
<feature type="domain" description="Glycosyltransferase subfamily 4-like N-terminal" evidence="2">
    <location>
        <begin position="13"/>
        <end position="171"/>
    </location>
</feature>
<dbReference type="Pfam" id="PF13439">
    <property type="entry name" value="Glyco_transf_4"/>
    <property type="match status" value="1"/>
</dbReference>
<comment type="caution">
    <text evidence="3">The sequence shown here is derived from an EMBL/GenBank/DDBJ whole genome shotgun (WGS) entry which is preliminary data.</text>
</comment>
<sequence>MKVLQLINSLATGGAEKLILETVPLLNKAGVASDVAVLNGTQHPFFQVLSKTNCCKMYVLSNTSVYNPLLIFKIIPLLKKYDIVHVHIFPALYWVAFAKYLSFSKTKLIYTEHSTSNNRRNKSLFKLLDKLVYRAYNKIITIAPEVDANIKKHLNYHENKFELIQNGVNLDIIHNAKPISKFQFGVPITDKTKLLIQVASFRYPKDQKTIIKALTKLPDNIVLLLVGDGPLKQECQDLAKALNVAHRVLFLGIRMDVFNLLKTADIVILSSHHEGLSLSCIEGMASGKPFIATNAPGLGDIVKGAGVLCNINDYENLALEIHTLLTNTKHYNEVIAKCMERANHYNITHTINKQIALFKEVLKS</sequence>
<dbReference type="SUPFAM" id="SSF53756">
    <property type="entry name" value="UDP-Glycosyltransferase/glycogen phosphorylase"/>
    <property type="match status" value="1"/>
</dbReference>
<accession>A0ABW3JFP5</accession>
<dbReference type="Pfam" id="PF00534">
    <property type="entry name" value="Glycos_transf_1"/>
    <property type="match status" value="1"/>
</dbReference>
<protein>
    <submittedName>
        <fullName evidence="3">Glycosyltransferase</fullName>
        <ecNumber evidence="3">2.4.-.-</ecNumber>
    </submittedName>
</protein>
<feature type="domain" description="Glycosyl transferase family 1" evidence="1">
    <location>
        <begin position="184"/>
        <end position="335"/>
    </location>
</feature>
<keyword evidence="4" id="KW-1185">Reference proteome</keyword>
<evidence type="ECO:0000259" key="2">
    <source>
        <dbReference type="Pfam" id="PF13439"/>
    </source>
</evidence>
<reference evidence="4" key="1">
    <citation type="journal article" date="2019" name="Int. J. Syst. Evol. Microbiol.">
        <title>The Global Catalogue of Microorganisms (GCM) 10K type strain sequencing project: providing services to taxonomists for standard genome sequencing and annotation.</title>
        <authorList>
            <consortium name="The Broad Institute Genomics Platform"/>
            <consortium name="The Broad Institute Genome Sequencing Center for Infectious Disease"/>
            <person name="Wu L."/>
            <person name="Ma J."/>
        </authorList>
    </citation>
    <scope>NUCLEOTIDE SEQUENCE [LARGE SCALE GENOMIC DNA]</scope>
    <source>
        <strain evidence="4">CCUG 62414</strain>
    </source>
</reference>
<dbReference type="InterPro" id="IPR001296">
    <property type="entry name" value="Glyco_trans_1"/>
</dbReference>
<gene>
    <name evidence="3" type="ORF">ACFQ1R_00980</name>
</gene>
<dbReference type="RefSeq" id="WP_379924220.1">
    <property type="nucleotide sequence ID" value="NZ_JBHTJI010000001.1"/>
</dbReference>
<dbReference type="PANTHER" id="PTHR12526:SF630">
    <property type="entry name" value="GLYCOSYLTRANSFERASE"/>
    <property type="match status" value="1"/>
</dbReference>
<evidence type="ECO:0000313" key="3">
    <source>
        <dbReference type="EMBL" id="MFD0988655.1"/>
    </source>
</evidence>
<dbReference type="EMBL" id="JBHTJI010000001">
    <property type="protein sequence ID" value="MFD0988655.1"/>
    <property type="molecule type" value="Genomic_DNA"/>
</dbReference>
<evidence type="ECO:0000313" key="4">
    <source>
        <dbReference type="Proteomes" id="UP001597061"/>
    </source>
</evidence>
<dbReference type="Proteomes" id="UP001597061">
    <property type="component" value="Unassembled WGS sequence"/>
</dbReference>
<proteinExistence type="predicted"/>
<dbReference type="Gene3D" id="3.40.50.2000">
    <property type="entry name" value="Glycogen Phosphorylase B"/>
    <property type="match status" value="2"/>
</dbReference>
<dbReference type="CDD" id="cd03811">
    <property type="entry name" value="GT4_GT28_WabH-like"/>
    <property type="match status" value="1"/>
</dbReference>
<evidence type="ECO:0000259" key="1">
    <source>
        <dbReference type="Pfam" id="PF00534"/>
    </source>
</evidence>
<dbReference type="EC" id="2.4.-.-" evidence="3"/>
<dbReference type="PANTHER" id="PTHR12526">
    <property type="entry name" value="GLYCOSYLTRANSFERASE"/>
    <property type="match status" value="1"/>
</dbReference>
<organism evidence="3 4">
    <name type="scientific">Mariniflexile jejuense</name>
    <dbReference type="NCBI Taxonomy" id="1173582"/>
    <lineage>
        <taxon>Bacteria</taxon>
        <taxon>Pseudomonadati</taxon>
        <taxon>Bacteroidota</taxon>
        <taxon>Flavobacteriia</taxon>
        <taxon>Flavobacteriales</taxon>
        <taxon>Flavobacteriaceae</taxon>
        <taxon>Mariniflexile</taxon>
    </lineage>
</organism>
<keyword evidence="3" id="KW-0328">Glycosyltransferase</keyword>
<dbReference type="InterPro" id="IPR028098">
    <property type="entry name" value="Glyco_trans_4-like_N"/>
</dbReference>